<accession>A0AA35VJG6</accession>
<keyword evidence="3" id="KW-1185">Reference proteome</keyword>
<dbReference type="EMBL" id="OX465077">
    <property type="protein sequence ID" value="CAI9267400.1"/>
    <property type="molecule type" value="Genomic_DNA"/>
</dbReference>
<proteinExistence type="predicted"/>
<gene>
    <name evidence="2" type="ORF">LSALG_LOCUS7886</name>
</gene>
<sequence length="125" mass="14682">MSDLNSRGDVKEQPKKKIVEPTNKTKPKPKDQKDNEASTSKRKEEVIDDEEEEEEFSEGEKVIKKKRDSKLDDLLRIRKQLKDQEMEAKVAKVTLETQKSLFLQWTLKRIQKEAVDEPSTNWLEP</sequence>
<organism evidence="2 3">
    <name type="scientific">Lactuca saligna</name>
    <name type="common">Willowleaf lettuce</name>
    <dbReference type="NCBI Taxonomy" id="75948"/>
    <lineage>
        <taxon>Eukaryota</taxon>
        <taxon>Viridiplantae</taxon>
        <taxon>Streptophyta</taxon>
        <taxon>Embryophyta</taxon>
        <taxon>Tracheophyta</taxon>
        <taxon>Spermatophyta</taxon>
        <taxon>Magnoliopsida</taxon>
        <taxon>eudicotyledons</taxon>
        <taxon>Gunneridae</taxon>
        <taxon>Pentapetalae</taxon>
        <taxon>asterids</taxon>
        <taxon>campanulids</taxon>
        <taxon>Asterales</taxon>
        <taxon>Asteraceae</taxon>
        <taxon>Cichorioideae</taxon>
        <taxon>Cichorieae</taxon>
        <taxon>Lactucinae</taxon>
        <taxon>Lactuca</taxon>
    </lineage>
</organism>
<feature type="compositionally biased region" description="Acidic residues" evidence="1">
    <location>
        <begin position="46"/>
        <end position="57"/>
    </location>
</feature>
<dbReference type="Proteomes" id="UP001177003">
    <property type="component" value="Chromosome 1"/>
</dbReference>
<evidence type="ECO:0000313" key="3">
    <source>
        <dbReference type="Proteomes" id="UP001177003"/>
    </source>
</evidence>
<feature type="compositionally biased region" description="Basic and acidic residues" evidence="1">
    <location>
        <begin position="1"/>
        <end position="19"/>
    </location>
</feature>
<evidence type="ECO:0000256" key="1">
    <source>
        <dbReference type="SAM" id="MobiDB-lite"/>
    </source>
</evidence>
<name>A0AA35VJG6_LACSI</name>
<evidence type="ECO:0000313" key="2">
    <source>
        <dbReference type="EMBL" id="CAI9267400.1"/>
    </source>
</evidence>
<dbReference type="AlphaFoldDB" id="A0AA35VJG6"/>
<feature type="region of interest" description="Disordered" evidence="1">
    <location>
        <begin position="1"/>
        <end position="63"/>
    </location>
</feature>
<feature type="compositionally biased region" description="Basic and acidic residues" evidence="1">
    <location>
        <begin position="28"/>
        <end position="45"/>
    </location>
</feature>
<protein>
    <submittedName>
        <fullName evidence="2">Uncharacterized protein</fullName>
    </submittedName>
</protein>
<reference evidence="2" key="1">
    <citation type="submission" date="2023-04" db="EMBL/GenBank/DDBJ databases">
        <authorList>
            <person name="Vijverberg K."/>
            <person name="Xiong W."/>
            <person name="Schranz E."/>
        </authorList>
    </citation>
    <scope>NUCLEOTIDE SEQUENCE</scope>
</reference>